<comment type="caution">
    <text evidence="4">The sequence shown here is derived from an EMBL/GenBank/DDBJ whole genome shotgun (WGS) entry which is preliminary data.</text>
</comment>
<comment type="similarity">
    <text evidence="1">Belongs to the glycosyl hydrolase 3 family.</text>
</comment>
<dbReference type="Pfam" id="PF14310">
    <property type="entry name" value="Fn3-like"/>
    <property type="match status" value="1"/>
</dbReference>
<dbReference type="InterPro" id="IPR001764">
    <property type="entry name" value="Glyco_hydro_3_N"/>
</dbReference>
<dbReference type="Pfam" id="PF01915">
    <property type="entry name" value="Glyco_hydro_3_C"/>
    <property type="match status" value="1"/>
</dbReference>
<dbReference type="PANTHER" id="PTHR42715:SF10">
    <property type="entry name" value="BETA-GLUCOSIDASE"/>
    <property type="match status" value="1"/>
</dbReference>
<dbReference type="InterPro" id="IPR026891">
    <property type="entry name" value="Fn3-like"/>
</dbReference>
<name>A0A919K6D7_9ACTN</name>
<dbReference type="RefSeq" id="WP_203787679.1">
    <property type="nucleotide sequence ID" value="NZ_BOMV01000080.1"/>
</dbReference>
<dbReference type="Gene3D" id="2.60.120.260">
    <property type="entry name" value="Galactose-binding domain-like"/>
    <property type="match status" value="1"/>
</dbReference>
<dbReference type="Gene3D" id="3.40.50.1700">
    <property type="entry name" value="Glycoside hydrolase family 3 C-terminal domain"/>
    <property type="match status" value="1"/>
</dbReference>
<dbReference type="Gene3D" id="2.60.40.10">
    <property type="entry name" value="Immunoglobulins"/>
    <property type="match status" value="1"/>
</dbReference>
<dbReference type="InterPro" id="IPR017853">
    <property type="entry name" value="GH"/>
</dbReference>
<dbReference type="InterPro" id="IPR037524">
    <property type="entry name" value="PA14/GLEYA"/>
</dbReference>
<dbReference type="EMBL" id="BOMV01000080">
    <property type="protein sequence ID" value="GIF00188.1"/>
    <property type="molecule type" value="Genomic_DNA"/>
</dbReference>
<dbReference type="SUPFAM" id="SSF52279">
    <property type="entry name" value="Beta-D-glucan exohydrolase, C-terminal domain"/>
    <property type="match status" value="1"/>
</dbReference>
<keyword evidence="2" id="KW-0378">Hydrolase</keyword>
<dbReference type="SUPFAM" id="SSF51445">
    <property type="entry name" value="(Trans)glycosidases"/>
    <property type="match status" value="1"/>
</dbReference>
<dbReference type="InterPro" id="IPR050288">
    <property type="entry name" value="Cellulose_deg_GH3"/>
</dbReference>
<dbReference type="SMART" id="SM01217">
    <property type="entry name" value="Fn3_like"/>
    <property type="match status" value="1"/>
</dbReference>
<feature type="domain" description="PA14" evidence="3">
    <location>
        <begin position="380"/>
        <end position="531"/>
    </location>
</feature>
<dbReference type="InterPro" id="IPR002772">
    <property type="entry name" value="Glyco_hydro_3_C"/>
</dbReference>
<evidence type="ECO:0000313" key="5">
    <source>
        <dbReference type="Proteomes" id="UP000636960"/>
    </source>
</evidence>
<sequence>MTDVEQLVKQLDLAEKVSLLAGQDFWSLPAIERIGLRSLVMSDGPVGVRGTGWAPDDPSVALPSPTALAAAWDRELAATAGRLLGQEARRKGVDVVLGPTVNLHRTPLGGRHFECYSEDPLLSGEIAVGFMRGVQEHGVGTTVKHLVGNDFETDRMEVDVRIGERALREIYLAPFERVVAAGGWGLMSAYNSVNGTSMASNGRIQQEILKDEWGFDGIVVSDWRAARSTVGAALGGLDIAMPALDNPWGAALVEAVRSGEVPEELIDDKVRRVLRLALRVGALPGGPAVDPPPPVDGDAVAHEVATRSFVLVRNENFTLPLEPAGLTRVAILGALALDARVLGGGSAQVSPPHTISPLEGLGRALSGVDVEYAIGADPRPFLPAARGPQWSGSTVTIGSHSFGLDPIAMRWIGSLPGGLDPQDVDGLVVESTFTPDESGDHIFAISGFGTFQLTIDNQIRYEGSLHPADTGRAELLLHPREQRVTVPLTAGTPVRVLLRQTIKRGTAHSMATTLGHRPPSPDPDGMIEEAVRLAAESDVAVVVVGTTEQVESEGFDRTSLSLPGRQDELVAKVAAANPRTVVVVNAGSPVLMPWADDVAAILLTWFPGQEAGAALADVLLGVAEPGGRLPTTWPKSEADCPVLEIAPRDGSLAYDEGIFVGYRGWLRSGVQPRFAFGHGLGYTHWQYEELAVNTTEAVVTLTNTGVRTGREVVQLYVAPATPDDSRPTQWLAGFENVEAHPDETVTVRIPLPPRTFQSWTTTGWQTSPGEYRIIAAHALDDARLETRITVEP</sequence>
<accession>A0A919K6D7</accession>
<dbReference type="GO" id="GO:0004553">
    <property type="term" value="F:hydrolase activity, hydrolyzing O-glycosyl compounds"/>
    <property type="evidence" value="ECO:0007669"/>
    <property type="project" value="InterPro"/>
</dbReference>
<evidence type="ECO:0000256" key="2">
    <source>
        <dbReference type="ARBA" id="ARBA00022801"/>
    </source>
</evidence>
<dbReference type="InterPro" id="IPR036881">
    <property type="entry name" value="Glyco_hydro_3_C_sf"/>
</dbReference>
<dbReference type="Gene3D" id="3.20.20.300">
    <property type="entry name" value="Glycoside hydrolase, family 3, N-terminal domain"/>
    <property type="match status" value="1"/>
</dbReference>
<dbReference type="InterPro" id="IPR013783">
    <property type="entry name" value="Ig-like_fold"/>
</dbReference>
<dbReference type="GO" id="GO:0005975">
    <property type="term" value="P:carbohydrate metabolic process"/>
    <property type="evidence" value="ECO:0007669"/>
    <property type="project" value="InterPro"/>
</dbReference>
<dbReference type="PRINTS" id="PR00133">
    <property type="entry name" value="GLHYDRLASE3"/>
</dbReference>
<protein>
    <submittedName>
        <fullName evidence="4">Beta-glucosidase</fullName>
    </submittedName>
</protein>
<dbReference type="PANTHER" id="PTHR42715">
    <property type="entry name" value="BETA-GLUCOSIDASE"/>
    <property type="match status" value="1"/>
</dbReference>
<dbReference type="PROSITE" id="PS51820">
    <property type="entry name" value="PA14"/>
    <property type="match status" value="1"/>
</dbReference>
<dbReference type="AlphaFoldDB" id="A0A919K6D7"/>
<reference evidence="4" key="1">
    <citation type="submission" date="2021-01" db="EMBL/GenBank/DDBJ databases">
        <title>Whole genome shotgun sequence of Actinoplanes rishiriensis NBRC 108556.</title>
        <authorList>
            <person name="Komaki H."/>
            <person name="Tamura T."/>
        </authorList>
    </citation>
    <scope>NUCLEOTIDE SEQUENCE</scope>
    <source>
        <strain evidence="4">NBRC 108556</strain>
    </source>
</reference>
<evidence type="ECO:0000313" key="4">
    <source>
        <dbReference type="EMBL" id="GIF00188.1"/>
    </source>
</evidence>
<gene>
    <name evidence="4" type="ORF">Ari01nite_76520</name>
</gene>
<dbReference type="InterPro" id="IPR036962">
    <property type="entry name" value="Glyco_hydro_3_N_sf"/>
</dbReference>
<dbReference type="Proteomes" id="UP000636960">
    <property type="component" value="Unassembled WGS sequence"/>
</dbReference>
<dbReference type="Pfam" id="PF00933">
    <property type="entry name" value="Glyco_hydro_3"/>
    <property type="match status" value="1"/>
</dbReference>
<evidence type="ECO:0000259" key="3">
    <source>
        <dbReference type="PROSITE" id="PS51820"/>
    </source>
</evidence>
<evidence type="ECO:0000256" key="1">
    <source>
        <dbReference type="ARBA" id="ARBA00005336"/>
    </source>
</evidence>
<organism evidence="4 5">
    <name type="scientific">Paractinoplanes rishiriensis</name>
    <dbReference type="NCBI Taxonomy" id="1050105"/>
    <lineage>
        <taxon>Bacteria</taxon>
        <taxon>Bacillati</taxon>
        <taxon>Actinomycetota</taxon>
        <taxon>Actinomycetes</taxon>
        <taxon>Micromonosporales</taxon>
        <taxon>Micromonosporaceae</taxon>
        <taxon>Paractinoplanes</taxon>
    </lineage>
</organism>
<proteinExistence type="inferred from homology"/>
<keyword evidence="5" id="KW-1185">Reference proteome</keyword>